<evidence type="ECO:0008006" key="3">
    <source>
        <dbReference type="Google" id="ProtNLM"/>
    </source>
</evidence>
<gene>
    <name evidence="1" type="ORF">CVT23_12395</name>
</gene>
<proteinExistence type="predicted"/>
<accession>A0A2M9G111</accession>
<keyword evidence="2" id="KW-1185">Reference proteome</keyword>
<evidence type="ECO:0000313" key="1">
    <source>
        <dbReference type="EMBL" id="PJK29393.1"/>
    </source>
</evidence>
<name>A0A2M9G111_9PROT</name>
<organism evidence="1 2">
    <name type="scientific">Minwuia thermotolerans</name>
    <dbReference type="NCBI Taxonomy" id="2056226"/>
    <lineage>
        <taxon>Bacteria</taxon>
        <taxon>Pseudomonadati</taxon>
        <taxon>Pseudomonadota</taxon>
        <taxon>Alphaproteobacteria</taxon>
        <taxon>Minwuiales</taxon>
        <taxon>Minwuiaceae</taxon>
        <taxon>Minwuia</taxon>
    </lineage>
</organism>
<dbReference type="Proteomes" id="UP000229498">
    <property type="component" value="Unassembled WGS sequence"/>
</dbReference>
<dbReference type="AlphaFoldDB" id="A0A2M9G111"/>
<evidence type="ECO:0000313" key="2">
    <source>
        <dbReference type="Proteomes" id="UP000229498"/>
    </source>
</evidence>
<sequence length="230" mass="24529">MGVVAALLFVVAACASTSQVSEQGVDFRPGQTRIALMPLDINLYLLTAGGVLEPRADWTEAAEGHVRDAIENVKASRKLELVAFNVESLPSGQQQTMTQVVKLHSLVGNEILVQRRIPELRPPTKEGPFDWSIGPHANAVGQLTGARYGLFVTMRDSYSSAGRVALNLLTSVLFGISANGGQQLGYASLVDLETGQIVWFGTLLRGTGDLRSPEAAQAAVDQLFAGLPES</sequence>
<protein>
    <recommendedName>
        <fullName evidence="3">Lipoprotein</fullName>
    </recommendedName>
</protein>
<dbReference type="EMBL" id="PHIG01000033">
    <property type="protein sequence ID" value="PJK29393.1"/>
    <property type="molecule type" value="Genomic_DNA"/>
</dbReference>
<comment type="caution">
    <text evidence="1">The sequence shown here is derived from an EMBL/GenBank/DDBJ whole genome shotgun (WGS) entry which is preliminary data.</text>
</comment>
<reference evidence="1 2" key="1">
    <citation type="submission" date="2017-11" db="EMBL/GenBank/DDBJ databases">
        <title>Draft genome sequence of Rhizobiales bacterium SY3-13.</title>
        <authorList>
            <person name="Sun C."/>
        </authorList>
    </citation>
    <scope>NUCLEOTIDE SEQUENCE [LARGE SCALE GENOMIC DNA]</scope>
    <source>
        <strain evidence="1 2">SY3-13</strain>
    </source>
</reference>